<feature type="compositionally biased region" description="Basic and acidic residues" evidence="1">
    <location>
        <begin position="117"/>
        <end position="129"/>
    </location>
</feature>
<proteinExistence type="predicted"/>
<feature type="region of interest" description="Disordered" evidence="1">
    <location>
        <begin position="1"/>
        <end position="216"/>
    </location>
</feature>
<protein>
    <submittedName>
        <fullName evidence="2">Uncharacterized protein</fullName>
    </submittedName>
</protein>
<dbReference type="GeneID" id="9065525"/>
<feature type="compositionally biased region" description="Polar residues" evidence="1">
    <location>
        <begin position="102"/>
        <end position="116"/>
    </location>
</feature>
<dbReference type="InterPro" id="IPR010736">
    <property type="entry name" value="SHIPPO-rpt"/>
</dbReference>
<evidence type="ECO:0000313" key="2">
    <source>
        <dbReference type="EMBL" id="EER06411.1"/>
    </source>
</evidence>
<dbReference type="PANTHER" id="PTHR21580:SF28">
    <property type="entry name" value="BOREALIN N-TERMINAL DOMAIN-CONTAINING PROTEIN-RELATED"/>
    <property type="match status" value="1"/>
</dbReference>
<feature type="compositionally biased region" description="Polar residues" evidence="1">
    <location>
        <begin position="154"/>
        <end position="170"/>
    </location>
</feature>
<keyword evidence="3" id="KW-1185">Reference proteome</keyword>
<dbReference type="InParanoid" id="C5LAF5"/>
<feature type="compositionally biased region" description="Basic residues" evidence="1">
    <location>
        <begin position="205"/>
        <end position="216"/>
    </location>
</feature>
<dbReference type="Pfam" id="PF07004">
    <property type="entry name" value="SHIPPO-rpt"/>
    <property type="match status" value="5"/>
</dbReference>
<dbReference type="EMBL" id="GG680729">
    <property type="protein sequence ID" value="EER06411.1"/>
    <property type="molecule type" value="Genomic_DNA"/>
</dbReference>
<gene>
    <name evidence="2" type="ORF">Pmar_PMAR006222</name>
</gene>
<name>C5LAF5_PERM5</name>
<dbReference type="InterPro" id="IPR051291">
    <property type="entry name" value="CIMAP"/>
</dbReference>
<dbReference type="RefSeq" id="XP_002774595.1">
    <property type="nucleotide sequence ID" value="XM_002774549.1"/>
</dbReference>
<dbReference type="AlphaFoldDB" id="C5LAF5"/>
<reference evidence="2 3" key="1">
    <citation type="submission" date="2008-07" db="EMBL/GenBank/DDBJ databases">
        <authorList>
            <person name="El-Sayed N."/>
            <person name="Caler E."/>
            <person name="Inman J."/>
            <person name="Amedeo P."/>
            <person name="Hass B."/>
            <person name="Wortman J."/>
        </authorList>
    </citation>
    <scope>NUCLEOTIDE SEQUENCE [LARGE SCALE GENOMIC DNA]</scope>
    <source>
        <strain evidence="3">ATCC 50983 / TXsc</strain>
    </source>
</reference>
<feature type="compositionally biased region" description="Polar residues" evidence="1">
    <location>
        <begin position="1"/>
        <end position="11"/>
    </location>
</feature>
<accession>C5LAF5</accession>
<dbReference type="OrthoDB" id="429991at2759"/>
<organism evidence="3">
    <name type="scientific">Perkinsus marinus (strain ATCC 50983 / TXsc)</name>
    <dbReference type="NCBI Taxonomy" id="423536"/>
    <lineage>
        <taxon>Eukaryota</taxon>
        <taxon>Sar</taxon>
        <taxon>Alveolata</taxon>
        <taxon>Perkinsozoa</taxon>
        <taxon>Perkinsea</taxon>
        <taxon>Perkinsida</taxon>
        <taxon>Perkinsidae</taxon>
        <taxon>Perkinsus</taxon>
    </lineage>
</organism>
<sequence>MKSRGPSSLMNSEAVKVPGPGAYASDNATVDASKYPTSPRFAFGTAPRDQVTCKKLGTTIPGPGAYTPRDVELPSATRCAFGRSNRTSIADKTNDSPGPGSYSLSRSLGGPSYSTGSRRDGPRSTRPREPGPGQYASPTASAVSGHEAAPSWGFGTSQRPPIGSSGFTSARRTEADSSRGPGPGTYEAGSCIGPKTSSSAPRFTMRQRRRSSKKRS</sequence>
<evidence type="ECO:0000256" key="1">
    <source>
        <dbReference type="SAM" id="MobiDB-lite"/>
    </source>
</evidence>
<dbReference type="PANTHER" id="PTHR21580">
    <property type="entry name" value="SHIPPO-1-RELATED"/>
    <property type="match status" value="1"/>
</dbReference>
<dbReference type="Proteomes" id="UP000007800">
    <property type="component" value="Unassembled WGS sequence"/>
</dbReference>
<evidence type="ECO:0000313" key="3">
    <source>
        <dbReference type="Proteomes" id="UP000007800"/>
    </source>
</evidence>
<dbReference type="OMA" id="YEAGSCI"/>